<dbReference type="Pfam" id="PF00672">
    <property type="entry name" value="HAMP"/>
    <property type="match status" value="1"/>
</dbReference>
<keyword evidence="8" id="KW-0067">ATP-binding</keyword>
<name>A0A1M7XZH9_9BACT</name>
<dbReference type="Pfam" id="PF02518">
    <property type="entry name" value="HATPase_c"/>
    <property type="match status" value="1"/>
</dbReference>
<evidence type="ECO:0000313" key="13">
    <source>
        <dbReference type="EMBL" id="SHO44554.1"/>
    </source>
</evidence>
<dbReference type="GO" id="GO:0016020">
    <property type="term" value="C:membrane"/>
    <property type="evidence" value="ECO:0007669"/>
    <property type="project" value="UniProtKB-SubCell"/>
</dbReference>
<evidence type="ECO:0000256" key="2">
    <source>
        <dbReference type="ARBA" id="ARBA00004370"/>
    </source>
</evidence>
<dbReference type="AlphaFoldDB" id="A0A1M7XZH9"/>
<dbReference type="PROSITE" id="PS50112">
    <property type="entry name" value="PAS"/>
    <property type="match status" value="1"/>
</dbReference>
<dbReference type="InterPro" id="IPR035965">
    <property type="entry name" value="PAS-like_dom_sf"/>
</dbReference>
<dbReference type="Gene3D" id="6.10.340.10">
    <property type="match status" value="1"/>
</dbReference>
<dbReference type="Gene3D" id="3.30.565.10">
    <property type="entry name" value="Histidine kinase-like ATPase, C-terminal domain"/>
    <property type="match status" value="1"/>
</dbReference>
<proteinExistence type="predicted"/>
<keyword evidence="5" id="KW-0808">Transferase</keyword>
<dbReference type="PANTHER" id="PTHR41523:SF8">
    <property type="entry name" value="ETHYLENE RESPONSE SENSOR PROTEIN"/>
    <property type="match status" value="1"/>
</dbReference>
<feature type="transmembrane region" description="Helical" evidence="9">
    <location>
        <begin position="398"/>
        <end position="421"/>
    </location>
</feature>
<evidence type="ECO:0000259" key="10">
    <source>
        <dbReference type="PROSITE" id="PS50109"/>
    </source>
</evidence>
<dbReference type="SUPFAM" id="SSF55874">
    <property type="entry name" value="ATPase domain of HSP90 chaperone/DNA topoisomerase II/histidine kinase"/>
    <property type="match status" value="1"/>
</dbReference>
<dbReference type="InterPro" id="IPR005467">
    <property type="entry name" value="His_kinase_dom"/>
</dbReference>
<evidence type="ECO:0000256" key="4">
    <source>
        <dbReference type="ARBA" id="ARBA00022553"/>
    </source>
</evidence>
<comment type="subcellular location">
    <subcellularLocation>
        <location evidence="2">Membrane</location>
    </subcellularLocation>
</comment>
<evidence type="ECO:0000256" key="5">
    <source>
        <dbReference type="ARBA" id="ARBA00022679"/>
    </source>
</evidence>
<keyword evidence="7" id="KW-0418">Kinase</keyword>
<dbReference type="InterPro" id="IPR000014">
    <property type="entry name" value="PAS"/>
</dbReference>
<evidence type="ECO:0000256" key="6">
    <source>
        <dbReference type="ARBA" id="ARBA00022741"/>
    </source>
</evidence>
<dbReference type="PROSITE" id="PS50885">
    <property type="entry name" value="HAMP"/>
    <property type="match status" value="1"/>
</dbReference>
<evidence type="ECO:0000259" key="11">
    <source>
        <dbReference type="PROSITE" id="PS50112"/>
    </source>
</evidence>
<dbReference type="PROSITE" id="PS50109">
    <property type="entry name" value="HIS_KIN"/>
    <property type="match status" value="1"/>
</dbReference>
<dbReference type="InterPro" id="IPR003660">
    <property type="entry name" value="HAMP_dom"/>
</dbReference>
<evidence type="ECO:0000256" key="1">
    <source>
        <dbReference type="ARBA" id="ARBA00000085"/>
    </source>
</evidence>
<dbReference type="RefSeq" id="WP_073612153.1">
    <property type="nucleotide sequence ID" value="NZ_FRFE01000003.1"/>
</dbReference>
<dbReference type="SUPFAM" id="SSF158472">
    <property type="entry name" value="HAMP domain-like"/>
    <property type="match status" value="1"/>
</dbReference>
<feature type="domain" description="Histidine kinase" evidence="10">
    <location>
        <begin position="663"/>
        <end position="859"/>
    </location>
</feature>
<keyword evidence="14" id="KW-1185">Reference proteome</keyword>
<dbReference type="SMART" id="SM00304">
    <property type="entry name" value="HAMP"/>
    <property type="match status" value="1"/>
</dbReference>
<evidence type="ECO:0000259" key="12">
    <source>
        <dbReference type="PROSITE" id="PS50885"/>
    </source>
</evidence>
<dbReference type="PANTHER" id="PTHR41523">
    <property type="entry name" value="TWO-COMPONENT SYSTEM SENSOR PROTEIN"/>
    <property type="match status" value="1"/>
</dbReference>
<keyword evidence="9" id="KW-0472">Membrane</keyword>
<keyword evidence="4" id="KW-0597">Phosphoprotein</keyword>
<dbReference type="Pfam" id="PF13426">
    <property type="entry name" value="PAS_9"/>
    <property type="match status" value="1"/>
</dbReference>
<keyword evidence="9" id="KW-1133">Transmembrane helix</keyword>
<feature type="domain" description="HAMP" evidence="12">
    <location>
        <begin position="418"/>
        <end position="470"/>
    </location>
</feature>
<dbReference type="SMART" id="SM00091">
    <property type="entry name" value="PAS"/>
    <property type="match status" value="1"/>
</dbReference>
<dbReference type="STRING" id="1121416.SAMN02745220_00794"/>
<feature type="transmembrane region" description="Helical" evidence="9">
    <location>
        <begin position="12"/>
        <end position="33"/>
    </location>
</feature>
<feature type="domain" description="PAS" evidence="11">
    <location>
        <begin position="541"/>
        <end position="596"/>
    </location>
</feature>
<dbReference type="InterPro" id="IPR036890">
    <property type="entry name" value="HATPase_C_sf"/>
</dbReference>
<dbReference type="OrthoDB" id="5342753at2"/>
<evidence type="ECO:0000256" key="9">
    <source>
        <dbReference type="SAM" id="Phobius"/>
    </source>
</evidence>
<dbReference type="SMART" id="SM00387">
    <property type="entry name" value="HATPase_c"/>
    <property type="match status" value="1"/>
</dbReference>
<organism evidence="13 14">
    <name type="scientific">Desulfopila aestuarii DSM 18488</name>
    <dbReference type="NCBI Taxonomy" id="1121416"/>
    <lineage>
        <taxon>Bacteria</taxon>
        <taxon>Pseudomonadati</taxon>
        <taxon>Thermodesulfobacteriota</taxon>
        <taxon>Desulfobulbia</taxon>
        <taxon>Desulfobulbales</taxon>
        <taxon>Desulfocapsaceae</taxon>
        <taxon>Desulfopila</taxon>
    </lineage>
</organism>
<comment type="catalytic activity">
    <reaction evidence="1">
        <text>ATP + protein L-histidine = ADP + protein N-phospho-L-histidine.</text>
        <dbReference type="EC" id="2.7.13.3"/>
    </reaction>
</comment>
<dbReference type="GO" id="GO:0004673">
    <property type="term" value="F:protein histidine kinase activity"/>
    <property type="evidence" value="ECO:0007669"/>
    <property type="project" value="UniProtKB-EC"/>
</dbReference>
<dbReference type="Pfam" id="PF07568">
    <property type="entry name" value="HisKA_2"/>
    <property type="match status" value="1"/>
</dbReference>
<keyword evidence="6" id="KW-0547">Nucleotide-binding</keyword>
<dbReference type="EC" id="2.7.13.3" evidence="3"/>
<evidence type="ECO:0000256" key="3">
    <source>
        <dbReference type="ARBA" id="ARBA00012438"/>
    </source>
</evidence>
<gene>
    <name evidence="13" type="ORF">SAMN02745220_00794</name>
</gene>
<evidence type="ECO:0000313" key="14">
    <source>
        <dbReference type="Proteomes" id="UP000184603"/>
    </source>
</evidence>
<keyword evidence="9" id="KW-0812">Transmembrane</keyword>
<dbReference type="SUPFAM" id="SSF55785">
    <property type="entry name" value="PYP-like sensor domain (PAS domain)"/>
    <property type="match status" value="1"/>
</dbReference>
<dbReference type="GO" id="GO:0007165">
    <property type="term" value="P:signal transduction"/>
    <property type="evidence" value="ECO:0007669"/>
    <property type="project" value="InterPro"/>
</dbReference>
<dbReference type="EMBL" id="FRFE01000003">
    <property type="protein sequence ID" value="SHO44554.1"/>
    <property type="molecule type" value="Genomic_DNA"/>
</dbReference>
<reference evidence="13 14" key="1">
    <citation type="submission" date="2016-12" db="EMBL/GenBank/DDBJ databases">
        <authorList>
            <person name="Song W.-J."/>
            <person name="Kurnit D.M."/>
        </authorList>
    </citation>
    <scope>NUCLEOTIDE SEQUENCE [LARGE SCALE GENOMIC DNA]</scope>
    <source>
        <strain evidence="13 14">DSM 18488</strain>
    </source>
</reference>
<dbReference type="Gene3D" id="3.30.450.20">
    <property type="entry name" value="PAS domain"/>
    <property type="match status" value="3"/>
</dbReference>
<dbReference type="Proteomes" id="UP000184603">
    <property type="component" value="Unassembled WGS sequence"/>
</dbReference>
<evidence type="ECO:0000256" key="7">
    <source>
        <dbReference type="ARBA" id="ARBA00022777"/>
    </source>
</evidence>
<dbReference type="CDD" id="cd06225">
    <property type="entry name" value="HAMP"/>
    <property type="match status" value="1"/>
</dbReference>
<evidence type="ECO:0000256" key="8">
    <source>
        <dbReference type="ARBA" id="ARBA00022840"/>
    </source>
</evidence>
<accession>A0A1M7XZH9</accession>
<dbReference type="InterPro" id="IPR003594">
    <property type="entry name" value="HATPase_dom"/>
</dbReference>
<dbReference type="NCBIfam" id="TIGR00229">
    <property type="entry name" value="sensory_box"/>
    <property type="match status" value="1"/>
</dbReference>
<dbReference type="CDD" id="cd00130">
    <property type="entry name" value="PAS"/>
    <property type="match status" value="1"/>
</dbReference>
<sequence length="862" mass="96334">MMELLKTRIGVKLFVLLAVLIILVMIPFCYMVFSTLSGFGNYAADFHRDEARQRAYSYLSTIAREKAHKYDASFSQAETAVSLMAAQSREVFSNIDYFSALPSNLHDSVLQLQYGIPLYREQDVSTVFRGEGRAVDGKQRELLAMMQLDPVLKGVQENVRGSVSTHLITASGICRYLRHNMQAPDGMNVQDRNPLRYRAIMESLKGLQDHQQIANVSAVWTPVYNDIATGVPIITVLSPVVGKDGAMQGAVGVDISLAGGLDWLDDDIVQSKNWSGETLFSFLIAENGEIISFPKKFLGLFGLPGVGPKTGSGETGGQISLADSRHKELAASAPKLIGSVAETAEVTLGADGYVLNMHTLHRLNWHLVLVSEEAQFTAAVQHTEQALSGTMHLLAKRFVVYGVILLFITLVVVYWAVIYFVSPLKRMSVTAQRVGQGDLQVRCKMDRADELGILARSFNAMVDQLQEAERLKQTESRQLELTVQARTRDLRNKNIVLRDVIQELNRESERRRNAVYALRKSEEQIHIVMDASVAGHGIIQDKKIRYVNPMASRIFGYSREEMTRGDISVLDLVMPGQFERINQMSILHFQENAEKPFICECRRKDGTAFEALVGGAVTSWNDRPALVATIMDISDQKQTEEELLRSKLMLQESLAEKEVLLREIYHRTKNNMLVIISMLQLQAMELEDQQVKMLFWETESRIRAMSLVHEKLYQSQNLTDIDLGQYLEEMVSALVASMVFDDAVKVDFDCQQVFLSIDSVVPLGLAINEIVTNSLKHAFPKGAGGCIYIRLRRDSEGLVEVVVGDNGPGLPKGLEPRKARSLGMQITTNLITGQLHGSLEITSEAGVCYRIRFTEPARPKRV</sequence>
<dbReference type="GO" id="GO:0005524">
    <property type="term" value="F:ATP binding"/>
    <property type="evidence" value="ECO:0007669"/>
    <property type="project" value="UniProtKB-KW"/>
</dbReference>
<protein>
    <recommendedName>
        <fullName evidence="3">histidine kinase</fullName>
        <ecNumber evidence="3">2.7.13.3</ecNumber>
    </recommendedName>
</protein>
<dbReference type="InterPro" id="IPR011495">
    <property type="entry name" value="Sig_transdc_His_kin_sub2_dim/P"/>
</dbReference>
<dbReference type="CDD" id="cd18773">
    <property type="entry name" value="PDC1_HK_sensor"/>
    <property type="match status" value="1"/>
</dbReference>